<dbReference type="OrthoDB" id="3113112at2759"/>
<dbReference type="EMBL" id="KZ293649">
    <property type="protein sequence ID" value="PBK97149.1"/>
    <property type="molecule type" value="Genomic_DNA"/>
</dbReference>
<keyword evidence="2" id="KW-1185">Reference proteome</keyword>
<sequence length="92" mass="10399">MQDTMPSLNNPSSLFNWAKKVNFMARMRLEDVELCSTLILKVISTKIKSIMVTYPVATNTAVYMTVAAVTIRFEAVSVLDYTVYGRCNGRRI</sequence>
<dbReference type="Proteomes" id="UP000217790">
    <property type="component" value="Unassembled WGS sequence"/>
</dbReference>
<gene>
    <name evidence="1" type="ORF">ARMGADRAFT_625222</name>
</gene>
<evidence type="ECO:0000313" key="2">
    <source>
        <dbReference type="Proteomes" id="UP000217790"/>
    </source>
</evidence>
<dbReference type="AlphaFoldDB" id="A0A2H3DPK3"/>
<organism evidence="1 2">
    <name type="scientific">Armillaria gallica</name>
    <name type="common">Bulbous honey fungus</name>
    <name type="synonym">Armillaria bulbosa</name>
    <dbReference type="NCBI Taxonomy" id="47427"/>
    <lineage>
        <taxon>Eukaryota</taxon>
        <taxon>Fungi</taxon>
        <taxon>Dikarya</taxon>
        <taxon>Basidiomycota</taxon>
        <taxon>Agaricomycotina</taxon>
        <taxon>Agaricomycetes</taxon>
        <taxon>Agaricomycetidae</taxon>
        <taxon>Agaricales</taxon>
        <taxon>Marasmiineae</taxon>
        <taxon>Physalacriaceae</taxon>
        <taxon>Armillaria</taxon>
    </lineage>
</organism>
<reference evidence="2" key="1">
    <citation type="journal article" date="2017" name="Nat. Ecol. Evol.">
        <title>Genome expansion and lineage-specific genetic innovations in the forest pathogenic fungi Armillaria.</title>
        <authorList>
            <person name="Sipos G."/>
            <person name="Prasanna A.N."/>
            <person name="Walter M.C."/>
            <person name="O'Connor E."/>
            <person name="Balint B."/>
            <person name="Krizsan K."/>
            <person name="Kiss B."/>
            <person name="Hess J."/>
            <person name="Varga T."/>
            <person name="Slot J."/>
            <person name="Riley R."/>
            <person name="Boka B."/>
            <person name="Rigling D."/>
            <person name="Barry K."/>
            <person name="Lee J."/>
            <person name="Mihaltcheva S."/>
            <person name="LaButti K."/>
            <person name="Lipzen A."/>
            <person name="Waldron R."/>
            <person name="Moloney N.M."/>
            <person name="Sperisen C."/>
            <person name="Kredics L."/>
            <person name="Vagvoelgyi C."/>
            <person name="Patrignani A."/>
            <person name="Fitzpatrick D."/>
            <person name="Nagy I."/>
            <person name="Doyle S."/>
            <person name="Anderson J.B."/>
            <person name="Grigoriev I.V."/>
            <person name="Gueldener U."/>
            <person name="Muensterkoetter M."/>
            <person name="Nagy L.G."/>
        </authorList>
    </citation>
    <scope>NUCLEOTIDE SEQUENCE [LARGE SCALE GENOMIC DNA]</scope>
    <source>
        <strain evidence="2">Ar21-2</strain>
    </source>
</reference>
<evidence type="ECO:0000313" key="1">
    <source>
        <dbReference type="EMBL" id="PBK97149.1"/>
    </source>
</evidence>
<proteinExistence type="predicted"/>
<protein>
    <submittedName>
        <fullName evidence="1">Uncharacterized protein</fullName>
    </submittedName>
</protein>
<dbReference type="InParanoid" id="A0A2H3DPK3"/>
<name>A0A2H3DPK3_ARMGA</name>
<accession>A0A2H3DPK3</accession>